<dbReference type="InterPro" id="IPR015943">
    <property type="entry name" value="WD40/YVTN_repeat-like_dom_sf"/>
</dbReference>
<dbReference type="InterPro" id="IPR051200">
    <property type="entry name" value="Host-pathogen_enzymatic-act"/>
</dbReference>
<reference evidence="1 2" key="1">
    <citation type="submission" date="2016-10" db="EMBL/GenBank/DDBJ databases">
        <authorList>
            <person name="de Groot N.N."/>
        </authorList>
    </citation>
    <scope>NUCLEOTIDE SEQUENCE [LARGE SCALE GENOMIC DNA]</scope>
    <source>
        <strain evidence="1 2">MP1X4</strain>
    </source>
</reference>
<dbReference type="PROSITE" id="PS51257">
    <property type="entry name" value="PROKAR_LIPOPROTEIN"/>
    <property type="match status" value="1"/>
</dbReference>
<dbReference type="AlphaFoldDB" id="A0A1H1WAF0"/>
<organism evidence="1 2">
    <name type="scientific">Mucilaginibacter mallensis</name>
    <dbReference type="NCBI Taxonomy" id="652787"/>
    <lineage>
        <taxon>Bacteria</taxon>
        <taxon>Pseudomonadati</taxon>
        <taxon>Bacteroidota</taxon>
        <taxon>Sphingobacteriia</taxon>
        <taxon>Sphingobacteriales</taxon>
        <taxon>Sphingobacteriaceae</taxon>
        <taxon>Mucilaginibacter</taxon>
    </lineage>
</organism>
<dbReference type="InterPro" id="IPR011964">
    <property type="entry name" value="YVTN_b-propeller_repeat"/>
</dbReference>
<sequence length="353" mass="37487">MKNLRLSTLLTATVLSLTLASCHKDKQVNLVTTPVTDGFYVLNQGGFNDNNSSLSAYSYASKQVVADIFLSANGRGLGDTGNDIEIYGSKMYIVVNVSSTIEVVDPNTAKSIKQIKMFNGTVAREPRDVVFYKGNAYVTSYDGTVAVIDTASLAVTKYITVGRNPEQLTVANGKIYVANSGGLDYPNYDNTVSVIDPVSATVTKTLTVVVNPQNVTADANGNVYVLSAGNYSTIQSSLEVIDDNADVVKSQTNFDAAAFTVIGSNAYYITSLGKVGVYNTKTQSISNAAFISDGTAITAPFAITSDASTGEVFVTDAKDYVSNGQVFVFDKTGKKEYAITVGINPGRIALLKK</sequence>
<dbReference type="STRING" id="652787.SAMN05216490_2138"/>
<evidence type="ECO:0000313" key="2">
    <source>
        <dbReference type="Proteomes" id="UP000199679"/>
    </source>
</evidence>
<dbReference type="EMBL" id="LT629740">
    <property type="protein sequence ID" value="SDS94035.1"/>
    <property type="molecule type" value="Genomic_DNA"/>
</dbReference>
<evidence type="ECO:0000313" key="1">
    <source>
        <dbReference type="EMBL" id="SDS94035.1"/>
    </source>
</evidence>
<name>A0A1H1WAF0_MUCMA</name>
<dbReference type="Pfam" id="PF16819">
    <property type="entry name" value="DUF5074"/>
    <property type="match status" value="1"/>
</dbReference>
<dbReference type="SUPFAM" id="SSF75011">
    <property type="entry name" value="3-carboxy-cis,cis-mucoante lactonizing enzyme"/>
    <property type="match status" value="1"/>
</dbReference>
<proteinExistence type="predicted"/>
<dbReference type="NCBIfam" id="TIGR02276">
    <property type="entry name" value="beta_rpt_yvtn"/>
    <property type="match status" value="1"/>
</dbReference>
<dbReference type="PANTHER" id="PTHR47197:SF3">
    <property type="entry name" value="DIHYDRO-HEME D1 DEHYDROGENASE"/>
    <property type="match status" value="1"/>
</dbReference>
<protein>
    <submittedName>
        <fullName evidence="1">40-residue YVTN family beta-propeller repeat-containing protein</fullName>
    </submittedName>
</protein>
<dbReference type="InterPro" id="IPR031815">
    <property type="entry name" value="DUF5074"/>
</dbReference>
<accession>A0A1H1WAF0</accession>
<keyword evidence="2" id="KW-1185">Reference proteome</keyword>
<dbReference type="Gene3D" id="2.130.10.10">
    <property type="entry name" value="YVTN repeat-like/Quinoprotein amine dehydrogenase"/>
    <property type="match status" value="1"/>
</dbReference>
<dbReference type="Proteomes" id="UP000199679">
    <property type="component" value="Chromosome I"/>
</dbReference>
<gene>
    <name evidence="1" type="ORF">SAMN05216490_2138</name>
</gene>
<dbReference type="OrthoDB" id="792648at2"/>
<dbReference type="RefSeq" id="WP_091372142.1">
    <property type="nucleotide sequence ID" value="NZ_LT629740.1"/>
</dbReference>
<dbReference type="PANTHER" id="PTHR47197">
    <property type="entry name" value="PROTEIN NIRF"/>
    <property type="match status" value="1"/>
</dbReference>